<accession>A0ABP7M9X7</accession>
<organism evidence="1 2">
    <name type="scientific">Litoribacillus peritrichatus</name>
    <dbReference type="NCBI Taxonomy" id="718191"/>
    <lineage>
        <taxon>Bacteria</taxon>
        <taxon>Pseudomonadati</taxon>
        <taxon>Pseudomonadota</taxon>
        <taxon>Gammaproteobacteria</taxon>
        <taxon>Oceanospirillales</taxon>
        <taxon>Oceanospirillaceae</taxon>
        <taxon>Litoribacillus</taxon>
    </lineage>
</organism>
<dbReference type="CDD" id="cd07812">
    <property type="entry name" value="SRPBCC"/>
    <property type="match status" value="1"/>
</dbReference>
<dbReference type="Pfam" id="PF10604">
    <property type="entry name" value="Polyketide_cyc2"/>
    <property type="match status" value="1"/>
</dbReference>
<dbReference type="Proteomes" id="UP001501565">
    <property type="component" value="Unassembled WGS sequence"/>
</dbReference>
<keyword evidence="2" id="KW-1185">Reference proteome</keyword>
<dbReference type="RefSeq" id="WP_344795727.1">
    <property type="nucleotide sequence ID" value="NZ_BAABBN010000004.1"/>
</dbReference>
<dbReference type="Gene3D" id="3.30.530.20">
    <property type="match status" value="1"/>
</dbReference>
<comment type="caution">
    <text evidence="1">The sequence shown here is derived from an EMBL/GenBank/DDBJ whole genome shotgun (WGS) entry which is preliminary data.</text>
</comment>
<evidence type="ECO:0000313" key="2">
    <source>
        <dbReference type="Proteomes" id="UP001501565"/>
    </source>
</evidence>
<reference evidence="2" key="1">
    <citation type="journal article" date="2019" name="Int. J. Syst. Evol. Microbiol.">
        <title>The Global Catalogue of Microorganisms (GCM) 10K type strain sequencing project: providing services to taxonomists for standard genome sequencing and annotation.</title>
        <authorList>
            <consortium name="The Broad Institute Genomics Platform"/>
            <consortium name="The Broad Institute Genome Sequencing Center for Infectious Disease"/>
            <person name="Wu L."/>
            <person name="Ma J."/>
        </authorList>
    </citation>
    <scope>NUCLEOTIDE SEQUENCE [LARGE SCALE GENOMIC DNA]</scope>
    <source>
        <strain evidence="2">JCM 17551</strain>
    </source>
</reference>
<protein>
    <recommendedName>
        <fullName evidence="3">SRPBCC family protein</fullName>
    </recommendedName>
</protein>
<name>A0ABP7M9X7_9GAMM</name>
<dbReference type="EMBL" id="BAABBN010000004">
    <property type="protein sequence ID" value="GAA3915750.1"/>
    <property type="molecule type" value="Genomic_DNA"/>
</dbReference>
<gene>
    <name evidence="1" type="ORF">GCM10022277_08030</name>
</gene>
<sequence>MIELAKVSTTIFAPVAVVFDYVTNMENYGEWFPGVMAIRSGNNLPHATVGKTYLETLQLPGGEHELSIDVVQSEAPRLFLTQGDLEGILPQMTMRFSEEQEGACTFDLQYHSRDSSLSEESEIITALRKDLAERAVVALVNLKNKF</sequence>
<evidence type="ECO:0008006" key="3">
    <source>
        <dbReference type="Google" id="ProtNLM"/>
    </source>
</evidence>
<proteinExistence type="predicted"/>
<dbReference type="InterPro" id="IPR019587">
    <property type="entry name" value="Polyketide_cyclase/dehydratase"/>
</dbReference>
<dbReference type="SUPFAM" id="SSF55961">
    <property type="entry name" value="Bet v1-like"/>
    <property type="match status" value="1"/>
</dbReference>
<dbReference type="InterPro" id="IPR023393">
    <property type="entry name" value="START-like_dom_sf"/>
</dbReference>
<evidence type="ECO:0000313" key="1">
    <source>
        <dbReference type="EMBL" id="GAA3915750.1"/>
    </source>
</evidence>